<proteinExistence type="predicted"/>
<organism evidence="3 4">
    <name type="scientific">Paxillus rubicundulus Ve08.2h10</name>
    <dbReference type="NCBI Taxonomy" id="930991"/>
    <lineage>
        <taxon>Eukaryota</taxon>
        <taxon>Fungi</taxon>
        <taxon>Dikarya</taxon>
        <taxon>Basidiomycota</taxon>
        <taxon>Agaricomycotina</taxon>
        <taxon>Agaricomycetes</taxon>
        <taxon>Agaricomycetidae</taxon>
        <taxon>Boletales</taxon>
        <taxon>Paxilineae</taxon>
        <taxon>Paxillaceae</taxon>
        <taxon>Paxillus</taxon>
    </lineage>
</organism>
<feature type="transmembrane region" description="Helical" evidence="2">
    <location>
        <begin position="29"/>
        <end position="46"/>
    </location>
</feature>
<reference evidence="4" key="2">
    <citation type="submission" date="2015-01" db="EMBL/GenBank/DDBJ databases">
        <title>Evolutionary Origins and Diversification of the Mycorrhizal Mutualists.</title>
        <authorList>
            <consortium name="DOE Joint Genome Institute"/>
            <consortium name="Mycorrhizal Genomics Consortium"/>
            <person name="Kohler A."/>
            <person name="Kuo A."/>
            <person name="Nagy L.G."/>
            <person name="Floudas D."/>
            <person name="Copeland A."/>
            <person name="Barry K.W."/>
            <person name="Cichocki N."/>
            <person name="Veneault-Fourrey C."/>
            <person name="LaButti K."/>
            <person name="Lindquist E.A."/>
            <person name="Lipzen A."/>
            <person name="Lundell T."/>
            <person name="Morin E."/>
            <person name="Murat C."/>
            <person name="Riley R."/>
            <person name="Ohm R."/>
            <person name="Sun H."/>
            <person name="Tunlid A."/>
            <person name="Henrissat B."/>
            <person name="Grigoriev I.V."/>
            <person name="Hibbett D.S."/>
            <person name="Martin F."/>
        </authorList>
    </citation>
    <scope>NUCLEOTIDE SEQUENCE [LARGE SCALE GENOMIC DNA]</scope>
    <source>
        <strain evidence="4">Ve08.2h10</strain>
    </source>
</reference>
<feature type="region of interest" description="Disordered" evidence="1">
    <location>
        <begin position="518"/>
        <end position="568"/>
    </location>
</feature>
<dbReference type="STRING" id="930991.A0A0D0DM52"/>
<feature type="transmembrane region" description="Helical" evidence="2">
    <location>
        <begin position="388"/>
        <end position="408"/>
    </location>
</feature>
<name>A0A0D0DM52_9AGAM</name>
<keyword evidence="2" id="KW-0812">Transmembrane</keyword>
<keyword evidence="2" id="KW-0472">Membrane</keyword>
<dbReference type="GO" id="GO:0005794">
    <property type="term" value="C:Golgi apparatus"/>
    <property type="evidence" value="ECO:0007669"/>
    <property type="project" value="TreeGrafter"/>
</dbReference>
<keyword evidence="2" id="KW-1133">Transmembrane helix</keyword>
<feature type="compositionally biased region" description="Low complexity" evidence="1">
    <location>
        <begin position="550"/>
        <end position="568"/>
    </location>
</feature>
<dbReference type="OrthoDB" id="2448307at2759"/>
<sequence>MRVKDLWAVFPLPVKLRLFWDRITLSKTATFYFVFSVLHCVVQVIFQVQAFRINVQAAHLLASIAQQGDAIDSDAFYVFESDLRLCDNVPASFSTASCQVIWDGMLGNNTLTPTSSRANATALSLDAIEAVPPSSSTTFKRHPFGDIEAVEVSNTVQVVVSGLGQNNESVVLNGRCLWALGWPIQILRNTEREDLTFIAFQVWALGMSIVALLNESVPHTIASLLTHMVATAWAGFQVFNTAQFRRDFAEVTTNGACHPINLLPSYWQSRAAAEIPSLVLNAVALLVSASLSWRLAKSFGWQTFKRVGASLIISRTYKLVLSLSIVIQLSLFFIVTSIALWLDQLWSGAIGHLASSSPVHKPLLIITLILLVPWLALGWFSVRRERKLGMLIFLVMCLGYLGGWGAMFGSTTFRWTYMTWTFFGVMTTASVFLTLISFILGVVCRINFGHGLPRYLNPRGPLPGDDFEPVTFGSDLEKVAFPSSNKPTFSATFGLGQQVRSPAQMFAPSTWQHVARPMRMSSQNSLQRPSLAKTRPSPDGTSKPLHRYPSHSSVNSSVSTDRNVSAGL</sequence>
<feature type="transmembrane region" description="Helical" evidence="2">
    <location>
        <begin position="195"/>
        <end position="213"/>
    </location>
</feature>
<gene>
    <name evidence="3" type="ORF">PAXRUDRAFT_822394</name>
</gene>
<feature type="transmembrane region" description="Helical" evidence="2">
    <location>
        <begin position="420"/>
        <end position="444"/>
    </location>
</feature>
<keyword evidence="4" id="KW-1185">Reference proteome</keyword>
<evidence type="ECO:0000313" key="3">
    <source>
        <dbReference type="EMBL" id="KIK99777.1"/>
    </source>
</evidence>
<dbReference type="HOGENOM" id="CLU_021809_1_0_1"/>
<evidence type="ECO:0000256" key="1">
    <source>
        <dbReference type="SAM" id="MobiDB-lite"/>
    </source>
</evidence>
<reference evidence="3 4" key="1">
    <citation type="submission" date="2014-04" db="EMBL/GenBank/DDBJ databases">
        <authorList>
            <consortium name="DOE Joint Genome Institute"/>
            <person name="Kuo A."/>
            <person name="Kohler A."/>
            <person name="Jargeat P."/>
            <person name="Nagy L.G."/>
            <person name="Floudas D."/>
            <person name="Copeland A."/>
            <person name="Barry K.W."/>
            <person name="Cichocki N."/>
            <person name="Veneault-Fourrey C."/>
            <person name="LaButti K."/>
            <person name="Lindquist E.A."/>
            <person name="Lipzen A."/>
            <person name="Lundell T."/>
            <person name="Morin E."/>
            <person name="Murat C."/>
            <person name="Sun H."/>
            <person name="Tunlid A."/>
            <person name="Henrissat B."/>
            <person name="Grigoriev I.V."/>
            <person name="Hibbett D.S."/>
            <person name="Martin F."/>
            <person name="Nordberg H.P."/>
            <person name="Cantor M.N."/>
            <person name="Hua S.X."/>
        </authorList>
    </citation>
    <scope>NUCLEOTIDE SEQUENCE [LARGE SCALE GENOMIC DNA]</scope>
    <source>
        <strain evidence="3 4">Ve08.2h10</strain>
    </source>
</reference>
<dbReference type="InParanoid" id="A0A0D0DM52"/>
<dbReference type="PANTHER" id="PTHR34391:SF2">
    <property type="entry name" value="TRP C-TERMINAL DOMAIN-CONTAINING PROTEIN"/>
    <property type="match status" value="1"/>
</dbReference>
<dbReference type="EMBL" id="KN824850">
    <property type="protein sequence ID" value="KIK99777.1"/>
    <property type="molecule type" value="Genomic_DNA"/>
</dbReference>
<accession>A0A0D0DM52</accession>
<feature type="transmembrane region" description="Helical" evidence="2">
    <location>
        <begin position="317"/>
        <end position="342"/>
    </location>
</feature>
<feature type="transmembrane region" description="Helical" evidence="2">
    <location>
        <begin position="362"/>
        <end position="381"/>
    </location>
</feature>
<evidence type="ECO:0000256" key="2">
    <source>
        <dbReference type="SAM" id="Phobius"/>
    </source>
</evidence>
<dbReference type="PANTHER" id="PTHR34391">
    <property type="entry name" value="UPF0658 GOLGI APPARATUS MEMBRANE PROTEIN C1952.10C-RELATED"/>
    <property type="match status" value="1"/>
</dbReference>
<evidence type="ECO:0000313" key="4">
    <source>
        <dbReference type="Proteomes" id="UP000054538"/>
    </source>
</evidence>
<dbReference type="Proteomes" id="UP000054538">
    <property type="component" value="Unassembled WGS sequence"/>
</dbReference>
<dbReference type="InterPro" id="IPR040410">
    <property type="entry name" value="UPF0658_Golgi"/>
</dbReference>
<dbReference type="AlphaFoldDB" id="A0A0D0DM52"/>
<protein>
    <submittedName>
        <fullName evidence="3">Uncharacterized protein</fullName>
    </submittedName>
</protein>